<dbReference type="EMBL" id="AWTC01000002">
    <property type="protein sequence ID" value="EST13211.1"/>
    <property type="molecule type" value="Genomic_DNA"/>
</dbReference>
<sequence>MDQKKQQPENNDDNFDRVFIGKPGCMFILITLAVLFIVYAIFIAK</sequence>
<evidence type="ECO:0000256" key="1">
    <source>
        <dbReference type="SAM" id="Phobius"/>
    </source>
</evidence>
<keyword evidence="3" id="KW-1185">Reference proteome</keyword>
<keyword evidence="1" id="KW-0812">Transmembrane</keyword>
<protein>
    <submittedName>
        <fullName evidence="2">Uncharacterized protein</fullName>
    </submittedName>
</protein>
<proteinExistence type="predicted"/>
<name>V6J242_9BACL</name>
<keyword evidence="1" id="KW-0472">Membrane</keyword>
<reference evidence="2 3" key="1">
    <citation type="journal article" date="2013" name="Genome Announc.">
        <title>Genome Sequence of Sporolactobacillus laevolacticus DSM442, an Efficient Polymer-Grade D-Lactate Producer from Agricultural Waste Cottonseed as a Nitrogen Source.</title>
        <authorList>
            <person name="Wang H."/>
            <person name="Wang L."/>
            <person name="Ju J."/>
            <person name="Yu B."/>
            <person name="Ma Y."/>
        </authorList>
    </citation>
    <scope>NUCLEOTIDE SEQUENCE [LARGE SCALE GENOMIC DNA]</scope>
    <source>
        <strain evidence="2 3">DSM 442</strain>
    </source>
</reference>
<accession>V6J242</accession>
<dbReference type="STRING" id="1395513.P343_02535"/>
<gene>
    <name evidence="2" type="ORF">P343_02535</name>
</gene>
<dbReference type="Proteomes" id="UP000018296">
    <property type="component" value="Unassembled WGS sequence"/>
</dbReference>
<dbReference type="PATRIC" id="fig|1395513.3.peg.514"/>
<comment type="caution">
    <text evidence="2">The sequence shown here is derived from an EMBL/GenBank/DDBJ whole genome shotgun (WGS) entry which is preliminary data.</text>
</comment>
<evidence type="ECO:0000313" key="2">
    <source>
        <dbReference type="EMBL" id="EST13211.1"/>
    </source>
</evidence>
<dbReference type="RefSeq" id="WP_023508816.1">
    <property type="nucleotide sequence ID" value="NZ_AWTC01000002.1"/>
</dbReference>
<evidence type="ECO:0000313" key="3">
    <source>
        <dbReference type="Proteomes" id="UP000018296"/>
    </source>
</evidence>
<keyword evidence="1" id="KW-1133">Transmembrane helix</keyword>
<dbReference type="AlphaFoldDB" id="V6J242"/>
<feature type="transmembrane region" description="Helical" evidence="1">
    <location>
        <begin position="20"/>
        <end position="42"/>
    </location>
</feature>
<organism evidence="2 3">
    <name type="scientific">Sporolactobacillus laevolacticus DSM 442</name>
    <dbReference type="NCBI Taxonomy" id="1395513"/>
    <lineage>
        <taxon>Bacteria</taxon>
        <taxon>Bacillati</taxon>
        <taxon>Bacillota</taxon>
        <taxon>Bacilli</taxon>
        <taxon>Bacillales</taxon>
        <taxon>Sporolactobacillaceae</taxon>
        <taxon>Sporolactobacillus</taxon>
    </lineage>
</organism>